<comment type="caution">
    <text evidence="2">The sequence shown here is derived from an EMBL/GenBank/DDBJ whole genome shotgun (WGS) entry which is preliminary data.</text>
</comment>
<reference evidence="3" key="1">
    <citation type="submission" date="2017-09" db="EMBL/GenBank/DDBJ databases">
        <title>Depth-based differentiation of microbial function through sediment-hosted aquifers and enrichment of novel symbionts in the deep terrestrial subsurface.</title>
        <authorList>
            <person name="Probst A.J."/>
            <person name="Ladd B."/>
            <person name="Jarett J.K."/>
            <person name="Geller-Mcgrath D.E."/>
            <person name="Sieber C.M.K."/>
            <person name="Emerson J.B."/>
            <person name="Anantharaman K."/>
            <person name="Thomas B.C."/>
            <person name="Malmstrom R."/>
            <person name="Stieglmeier M."/>
            <person name="Klingl A."/>
            <person name="Woyke T."/>
            <person name="Ryan C.M."/>
            <person name="Banfield J.F."/>
        </authorList>
    </citation>
    <scope>NUCLEOTIDE SEQUENCE [LARGE SCALE GENOMIC DNA]</scope>
</reference>
<dbReference type="SMART" id="SM01040">
    <property type="entry name" value="Bro-N"/>
    <property type="match status" value="1"/>
</dbReference>
<dbReference type="Pfam" id="PF02498">
    <property type="entry name" value="Bro-N"/>
    <property type="match status" value="1"/>
</dbReference>
<evidence type="ECO:0000313" key="2">
    <source>
        <dbReference type="EMBL" id="PIV07459.1"/>
    </source>
</evidence>
<organism evidence="2 3">
    <name type="scientific">Candidatus Shapirobacteria bacterium CG03_land_8_20_14_0_80_35_14</name>
    <dbReference type="NCBI Taxonomy" id="1974878"/>
    <lineage>
        <taxon>Bacteria</taxon>
        <taxon>Candidatus Shapironibacteriota</taxon>
    </lineage>
</organism>
<sequence length="155" mass="18305">MIKTIDVPKSIIFQQKEIRRVWYKDEWWFSVVDVVEVLTNSDDSRKYWNKLSQRLRDENSEVVTNYHQLKLRATDGKMRETDCSNIEGLFRIIQSIPSPKAEPFKRWLAKVGYERIQEIGDPEIAINRARDHWQKLGRSESKPTDRVLASINATI</sequence>
<evidence type="ECO:0000313" key="3">
    <source>
        <dbReference type="Proteomes" id="UP000229191"/>
    </source>
</evidence>
<accession>A0A2M7BPR5</accession>
<dbReference type="InterPro" id="IPR003497">
    <property type="entry name" value="BRO_N_domain"/>
</dbReference>
<protein>
    <recommendedName>
        <fullName evidence="1">Bro-N domain-containing protein</fullName>
    </recommendedName>
</protein>
<dbReference type="Proteomes" id="UP000229191">
    <property type="component" value="Unassembled WGS sequence"/>
</dbReference>
<dbReference type="AlphaFoldDB" id="A0A2M7BPR5"/>
<gene>
    <name evidence="2" type="ORF">COS53_02275</name>
</gene>
<proteinExistence type="predicted"/>
<dbReference type="PROSITE" id="PS51750">
    <property type="entry name" value="BRO_N"/>
    <property type="match status" value="1"/>
</dbReference>
<dbReference type="EMBL" id="PEVB01000064">
    <property type="protein sequence ID" value="PIV07459.1"/>
    <property type="molecule type" value="Genomic_DNA"/>
</dbReference>
<evidence type="ECO:0000259" key="1">
    <source>
        <dbReference type="PROSITE" id="PS51750"/>
    </source>
</evidence>
<feature type="domain" description="Bro-N" evidence="1">
    <location>
        <begin position="4"/>
        <end position="120"/>
    </location>
</feature>
<name>A0A2M7BPR5_9BACT</name>